<dbReference type="EC" id="2.5.1.18" evidence="2"/>
<dbReference type="KEGG" id="pbi:103064061"/>
<dbReference type="SUPFAM" id="SSF47616">
    <property type="entry name" value="GST C-terminal domain-like"/>
    <property type="match status" value="1"/>
</dbReference>
<reference evidence="7" key="1">
    <citation type="submission" date="2025-08" db="UniProtKB">
        <authorList>
            <consortium name="RefSeq"/>
        </authorList>
    </citation>
    <scope>IDENTIFICATION</scope>
    <source>
        <tissue evidence="7">Liver</tissue>
    </source>
</reference>
<dbReference type="GO" id="GO:0004364">
    <property type="term" value="F:glutathione transferase activity"/>
    <property type="evidence" value="ECO:0007669"/>
    <property type="project" value="UniProtKB-EC"/>
</dbReference>
<evidence type="ECO:0000256" key="3">
    <source>
        <dbReference type="ARBA" id="ARBA00022679"/>
    </source>
</evidence>
<accession>A0A9F2R3Y1</accession>
<sequence>MSGKPKLTYFNGRGRMESIRWLLAAAGVEFEEIFLETREQYLKLIKEGYLLFDQVPLVEMDGLKLVHTKAILNYIAGKYNLHGKDLKERAQIDMYVEGTMDLMAIILLYPFSPPEEKEKQLATLIEKATTRYFPVYEKALKQHRQEFLVGNHFSWADIQLLEAILMLEEKKADVLAPFPQLQAFKARISSIPTIKKFLEPGSQRKPPPDDAYVATVLKVFKMDLA</sequence>
<dbReference type="AlphaFoldDB" id="A0A9F2R3Y1"/>
<evidence type="ECO:0000259" key="5">
    <source>
        <dbReference type="PROSITE" id="PS50405"/>
    </source>
</evidence>
<dbReference type="InterPro" id="IPR004045">
    <property type="entry name" value="Glutathione_S-Trfase_N"/>
</dbReference>
<organism evidence="6 7">
    <name type="scientific">Python bivittatus</name>
    <name type="common">Burmese python</name>
    <name type="synonym">Python molurus bivittatus</name>
    <dbReference type="NCBI Taxonomy" id="176946"/>
    <lineage>
        <taxon>Eukaryota</taxon>
        <taxon>Metazoa</taxon>
        <taxon>Chordata</taxon>
        <taxon>Craniata</taxon>
        <taxon>Vertebrata</taxon>
        <taxon>Euteleostomi</taxon>
        <taxon>Lepidosauria</taxon>
        <taxon>Squamata</taxon>
        <taxon>Bifurcata</taxon>
        <taxon>Unidentata</taxon>
        <taxon>Episquamata</taxon>
        <taxon>Toxicofera</taxon>
        <taxon>Serpentes</taxon>
        <taxon>Henophidia</taxon>
        <taxon>Pythonidae</taxon>
        <taxon>Python</taxon>
    </lineage>
</organism>
<feature type="domain" description="GST C-terminal" evidence="5">
    <location>
        <begin position="85"/>
        <end position="208"/>
    </location>
</feature>
<dbReference type="GO" id="GO:0006749">
    <property type="term" value="P:glutathione metabolic process"/>
    <property type="evidence" value="ECO:0007669"/>
    <property type="project" value="TreeGrafter"/>
</dbReference>
<dbReference type="PANTHER" id="PTHR11571:SF230">
    <property type="entry name" value="GLUTATHIONE TRANSFERASE"/>
    <property type="match status" value="1"/>
</dbReference>
<dbReference type="SFLD" id="SFLDG00363">
    <property type="entry name" value="AMPS_(cytGST):_Alpha-__Mu-__Pi"/>
    <property type="match status" value="1"/>
</dbReference>
<dbReference type="Proteomes" id="UP000695026">
    <property type="component" value="Unplaced"/>
</dbReference>
<dbReference type="InterPro" id="IPR003080">
    <property type="entry name" value="GST_alpha"/>
</dbReference>
<evidence type="ECO:0000313" key="6">
    <source>
        <dbReference type="Proteomes" id="UP000695026"/>
    </source>
</evidence>
<dbReference type="InterPro" id="IPR050213">
    <property type="entry name" value="GST_superfamily"/>
</dbReference>
<dbReference type="InterPro" id="IPR010987">
    <property type="entry name" value="Glutathione-S-Trfase_C-like"/>
</dbReference>
<dbReference type="GO" id="GO:0006805">
    <property type="term" value="P:xenobiotic metabolic process"/>
    <property type="evidence" value="ECO:0007669"/>
    <property type="project" value="TreeGrafter"/>
</dbReference>
<dbReference type="OMA" id="HYLPIFE"/>
<evidence type="ECO:0000313" key="7">
    <source>
        <dbReference type="RefSeq" id="XP_007435219.1"/>
    </source>
</evidence>
<name>A0A9F2R3Y1_PYTBI</name>
<dbReference type="PROSITE" id="PS50404">
    <property type="entry name" value="GST_NTER"/>
    <property type="match status" value="1"/>
</dbReference>
<dbReference type="PRINTS" id="PR01266">
    <property type="entry name" value="GSTRNSFRASEA"/>
</dbReference>
<dbReference type="Pfam" id="PF14497">
    <property type="entry name" value="GST_C_3"/>
    <property type="match status" value="1"/>
</dbReference>
<gene>
    <name evidence="7" type="primary">LOC103064061</name>
</gene>
<dbReference type="OrthoDB" id="414243at2759"/>
<dbReference type="PROSITE" id="PS50405">
    <property type="entry name" value="GST_CTER"/>
    <property type="match status" value="1"/>
</dbReference>
<dbReference type="InterPro" id="IPR040079">
    <property type="entry name" value="Glutathione_S-Trfase"/>
</dbReference>
<feature type="domain" description="GST N-terminal" evidence="4">
    <location>
        <begin position="3"/>
        <end position="83"/>
    </location>
</feature>
<evidence type="ECO:0000259" key="4">
    <source>
        <dbReference type="PROSITE" id="PS50404"/>
    </source>
</evidence>
<dbReference type="Gene3D" id="1.20.1050.10">
    <property type="match status" value="1"/>
</dbReference>
<dbReference type="PANTHER" id="PTHR11571">
    <property type="entry name" value="GLUTATHIONE S-TRANSFERASE"/>
    <property type="match status" value="1"/>
</dbReference>
<dbReference type="Gene3D" id="3.40.30.10">
    <property type="entry name" value="Glutaredoxin"/>
    <property type="match status" value="1"/>
</dbReference>
<dbReference type="InterPro" id="IPR004046">
    <property type="entry name" value="GST_C"/>
</dbReference>
<keyword evidence="6" id="KW-1185">Reference proteome</keyword>
<dbReference type="SFLD" id="SFLDG01205">
    <property type="entry name" value="AMPS.1"/>
    <property type="match status" value="1"/>
</dbReference>
<dbReference type="FunFam" id="1.20.1050.10:FF:000005">
    <property type="entry name" value="Glutathione S-transferase A1"/>
    <property type="match status" value="1"/>
</dbReference>
<dbReference type="RefSeq" id="XP_007435219.1">
    <property type="nucleotide sequence ID" value="XM_007435157.3"/>
</dbReference>
<evidence type="ECO:0000256" key="2">
    <source>
        <dbReference type="ARBA" id="ARBA00012452"/>
    </source>
</evidence>
<dbReference type="GeneID" id="103064061"/>
<proteinExistence type="inferred from homology"/>
<keyword evidence="3" id="KW-0808">Transferase</keyword>
<evidence type="ECO:0000256" key="1">
    <source>
        <dbReference type="ARBA" id="ARBA00011055"/>
    </source>
</evidence>
<dbReference type="CDD" id="cd03208">
    <property type="entry name" value="GST_C_Alpha"/>
    <property type="match status" value="1"/>
</dbReference>
<protein>
    <recommendedName>
        <fullName evidence="2">glutathione transferase</fullName>
        <ecNumber evidence="2">2.5.1.18</ecNumber>
    </recommendedName>
</protein>
<dbReference type="SFLD" id="SFLDS00019">
    <property type="entry name" value="Glutathione_Transferase_(cytos"/>
    <property type="match status" value="1"/>
</dbReference>
<dbReference type="SUPFAM" id="SSF52833">
    <property type="entry name" value="Thioredoxin-like"/>
    <property type="match status" value="1"/>
</dbReference>
<dbReference type="Pfam" id="PF02798">
    <property type="entry name" value="GST_N"/>
    <property type="match status" value="1"/>
</dbReference>
<comment type="similarity">
    <text evidence="1">Belongs to the GST superfamily. Alpha family.</text>
</comment>
<dbReference type="InterPro" id="IPR036249">
    <property type="entry name" value="Thioredoxin-like_sf"/>
</dbReference>
<dbReference type="InterPro" id="IPR036282">
    <property type="entry name" value="Glutathione-S-Trfase_C_sf"/>
</dbReference>